<feature type="signal peptide" evidence="1">
    <location>
        <begin position="1"/>
        <end position="26"/>
    </location>
</feature>
<evidence type="ECO:0000313" key="5">
    <source>
        <dbReference type="EMBL" id="MFC4699963.1"/>
    </source>
</evidence>
<evidence type="ECO:0000259" key="4">
    <source>
        <dbReference type="Pfam" id="PF16548"/>
    </source>
</evidence>
<keyword evidence="1" id="KW-0732">Signal</keyword>
<dbReference type="Gene3D" id="3.30.1660.40">
    <property type="entry name" value="FlgT, N-terminal domain"/>
    <property type="match status" value="1"/>
</dbReference>
<dbReference type="Gene3D" id="2.40.10.410">
    <property type="entry name" value="FlgT, C-terminal domain"/>
    <property type="match status" value="1"/>
</dbReference>
<feature type="domain" description="Flagellar assembly protein T middle" evidence="3">
    <location>
        <begin position="117"/>
        <end position="267"/>
    </location>
</feature>
<sequence length="387" mass="43077">MTTLLTKRYCLLMLISLSVFVANAHAAWFAASGQAVIVNGDKEAARQQATEEAIRQALLFAGASVTSVQQITNGLLLNDHLEVRAAGEVAAVELTDEVYQDGVVTVSIRADIFAQNSQCSASDYTKRIASTYFPIRYEGQAANGQIQKLGKEVALKFQSIMDKMSSALQISHIEPYVFDWHLADVETSASVLTNKTNTQYVLTVSIDDVSVEKQRPSAFEFYKGDQQVRAFDFSVAIVNGATGEQLFSKTYRSRANWEFDRNERVDVGSKRFWQSQYGQNIVKQIQHSIAELEENTRCEPTMGRVLAVANNQLQINLGRSHKVQAGDKLTLFNVKEVSDPFGQSYQQFRLHPTSLIVKQVYNNTATAMSADNSYLGDVQPNDFVARQ</sequence>
<reference evidence="6" key="1">
    <citation type="journal article" date="2019" name="Int. J. Syst. Evol. Microbiol.">
        <title>The Global Catalogue of Microorganisms (GCM) 10K type strain sequencing project: providing services to taxonomists for standard genome sequencing and annotation.</title>
        <authorList>
            <consortium name="The Broad Institute Genomics Platform"/>
            <consortium name="The Broad Institute Genome Sequencing Center for Infectious Disease"/>
            <person name="Wu L."/>
            <person name="Ma J."/>
        </authorList>
    </citation>
    <scope>NUCLEOTIDE SEQUENCE [LARGE SCALE GENOMIC DNA]</scope>
    <source>
        <strain evidence="6">KACC 12507</strain>
    </source>
</reference>
<protein>
    <submittedName>
        <fullName evidence="5">Flagellar assembly protein T N-terminal domain-containing protein</fullName>
    </submittedName>
</protein>
<feature type="domain" description="Flagellar assembly protein T C-terminal" evidence="2">
    <location>
        <begin position="310"/>
        <end position="386"/>
    </location>
</feature>
<keyword evidence="5" id="KW-0282">Flagellum</keyword>
<dbReference type="Gene3D" id="3.40.50.10610">
    <property type="entry name" value="ABC-type transport auxiliary lipoprotein component"/>
    <property type="match status" value="1"/>
</dbReference>
<name>A0ABV9LWX8_9ALTE</name>
<keyword evidence="5" id="KW-0966">Cell projection</keyword>
<evidence type="ECO:0000259" key="3">
    <source>
        <dbReference type="Pfam" id="PF16539"/>
    </source>
</evidence>
<dbReference type="InterPro" id="IPR032388">
    <property type="entry name" value="FlgT_C"/>
</dbReference>
<keyword evidence="6" id="KW-1185">Reference proteome</keyword>
<dbReference type="Pfam" id="PF16548">
    <property type="entry name" value="FlgT_N"/>
    <property type="match status" value="1"/>
</dbReference>
<keyword evidence="5" id="KW-0969">Cilium</keyword>
<dbReference type="InterPro" id="IPR038165">
    <property type="entry name" value="FlgT_C_sf"/>
</dbReference>
<organism evidence="5 6">
    <name type="scientific">Glaciecola siphonariae</name>
    <dbReference type="NCBI Taxonomy" id="521012"/>
    <lineage>
        <taxon>Bacteria</taxon>
        <taxon>Pseudomonadati</taxon>
        <taxon>Pseudomonadota</taxon>
        <taxon>Gammaproteobacteria</taxon>
        <taxon>Alteromonadales</taxon>
        <taxon>Alteromonadaceae</taxon>
        <taxon>Glaciecola</taxon>
    </lineage>
</organism>
<accession>A0ABV9LWX8</accession>
<proteinExistence type="predicted"/>
<gene>
    <name evidence="5" type="ORF">ACFO4O_07340</name>
</gene>
<dbReference type="Pfam" id="PF16539">
    <property type="entry name" value="FlgT_M"/>
    <property type="match status" value="1"/>
</dbReference>
<comment type="caution">
    <text evidence="5">The sequence shown here is derived from an EMBL/GenBank/DDBJ whole genome shotgun (WGS) entry which is preliminary data.</text>
</comment>
<dbReference type="Proteomes" id="UP001595897">
    <property type="component" value="Unassembled WGS sequence"/>
</dbReference>
<dbReference type="InterPro" id="IPR038180">
    <property type="entry name" value="FlgT_N_sf"/>
</dbReference>
<feature type="domain" description="Flagellar assembly protein T N-terminal" evidence="4">
    <location>
        <begin position="27"/>
        <end position="113"/>
    </location>
</feature>
<feature type="chain" id="PRO_5045849486" evidence="1">
    <location>
        <begin position="27"/>
        <end position="387"/>
    </location>
</feature>
<dbReference type="Pfam" id="PF16538">
    <property type="entry name" value="FlgT_C"/>
    <property type="match status" value="1"/>
</dbReference>
<evidence type="ECO:0000259" key="2">
    <source>
        <dbReference type="Pfam" id="PF16538"/>
    </source>
</evidence>
<evidence type="ECO:0000313" key="6">
    <source>
        <dbReference type="Proteomes" id="UP001595897"/>
    </source>
</evidence>
<dbReference type="InterPro" id="IPR032370">
    <property type="entry name" value="FlgT_N"/>
</dbReference>
<dbReference type="EMBL" id="JBHSGU010000002">
    <property type="protein sequence ID" value="MFC4699963.1"/>
    <property type="molecule type" value="Genomic_DNA"/>
</dbReference>
<dbReference type="RefSeq" id="WP_382406973.1">
    <property type="nucleotide sequence ID" value="NZ_JBHSGU010000002.1"/>
</dbReference>
<evidence type="ECO:0000256" key="1">
    <source>
        <dbReference type="SAM" id="SignalP"/>
    </source>
</evidence>
<dbReference type="InterPro" id="IPR032386">
    <property type="entry name" value="FlgT_M"/>
</dbReference>